<dbReference type="AlphaFoldDB" id="A0A5N5TJA1"/>
<organism evidence="9 10">
    <name type="scientific">Armadillidium nasatum</name>
    <dbReference type="NCBI Taxonomy" id="96803"/>
    <lineage>
        <taxon>Eukaryota</taxon>
        <taxon>Metazoa</taxon>
        <taxon>Ecdysozoa</taxon>
        <taxon>Arthropoda</taxon>
        <taxon>Crustacea</taxon>
        <taxon>Multicrustacea</taxon>
        <taxon>Malacostraca</taxon>
        <taxon>Eumalacostraca</taxon>
        <taxon>Peracarida</taxon>
        <taxon>Isopoda</taxon>
        <taxon>Oniscidea</taxon>
        <taxon>Crinocheta</taxon>
        <taxon>Armadillidiidae</taxon>
        <taxon>Armadillidium</taxon>
    </lineage>
</organism>
<accession>A0A5N5TJA1</accession>
<feature type="transmembrane region" description="Helical" evidence="8">
    <location>
        <begin position="198"/>
        <end position="215"/>
    </location>
</feature>
<dbReference type="GO" id="GO:0006506">
    <property type="term" value="P:GPI anchor biosynthetic process"/>
    <property type="evidence" value="ECO:0007669"/>
    <property type="project" value="UniProtKB-UniPathway"/>
</dbReference>
<comment type="similarity">
    <text evidence="3">Belongs to the PIGC family.</text>
</comment>
<evidence type="ECO:0000256" key="6">
    <source>
        <dbReference type="ARBA" id="ARBA00022989"/>
    </source>
</evidence>
<dbReference type="Pfam" id="PF06432">
    <property type="entry name" value="GPI2"/>
    <property type="match status" value="1"/>
</dbReference>
<keyword evidence="5 8" id="KW-0812">Transmembrane</keyword>
<evidence type="ECO:0000256" key="4">
    <source>
        <dbReference type="ARBA" id="ARBA00022502"/>
    </source>
</evidence>
<dbReference type="EMBL" id="SEYY01001125">
    <property type="protein sequence ID" value="KAB7505730.1"/>
    <property type="molecule type" value="Genomic_DNA"/>
</dbReference>
<gene>
    <name evidence="9" type="primary">PIGC</name>
    <name evidence="9" type="ORF">Anas_00003</name>
</gene>
<evidence type="ECO:0000256" key="5">
    <source>
        <dbReference type="ARBA" id="ARBA00022692"/>
    </source>
</evidence>
<dbReference type="PANTHER" id="PTHR12982:SF0">
    <property type="entry name" value="PHOSPHATIDYLINOSITOL N-ACETYLGLUCOSAMINYLTRANSFERASE SUBUNIT C"/>
    <property type="match status" value="1"/>
</dbReference>
<protein>
    <submittedName>
        <fullName evidence="9">Phosphatidylinositol N-acetylglucosaminyltransferase subunit C</fullName>
    </submittedName>
</protein>
<sequence>MRRRNQTIKKLENDVEEWERVLWKRQPFPDNFVSKSFFRVHTKCIKINFSQALYGSVLVTQEICSCVALVVIFLSLSAEQLNAFLILLLTGVFSLIGYVIMRASKIFSDGNLEILLDELKTALFVVVLSWFSSPIIKTLTASVSTDTIHACTISLLLLHLIFHPYGAVVAIVKPTMSHNLGLFAAVCLASRLSNNLDVFALVIVAIGLFSLFPNFRFHCQETYGKATCLLLSTIVIFACIFGLIFHAIFLLPILVLSIVFVNVLSPLLFIYFQSYRKNIYGPWDEAMINEKS</sequence>
<evidence type="ECO:0000256" key="3">
    <source>
        <dbReference type="ARBA" id="ARBA00008321"/>
    </source>
</evidence>
<feature type="transmembrane region" description="Helical" evidence="8">
    <location>
        <begin position="147"/>
        <end position="168"/>
    </location>
</feature>
<dbReference type="GO" id="GO:0000506">
    <property type="term" value="C:glycosylphosphatidylinositol-N-acetylglucosaminyltransferase (GPI-GnT) complex"/>
    <property type="evidence" value="ECO:0007669"/>
    <property type="project" value="TreeGrafter"/>
</dbReference>
<proteinExistence type="inferred from homology"/>
<evidence type="ECO:0000256" key="7">
    <source>
        <dbReference type="ARBA" id="ARBA00023136"/>
    </source>
</evidence>
<comment type="pathway">
    <text evidence="2">Glycolipid biosynthesis; glycosylphosphatidylinositol-anchor biosynthesis.</text>
</comment>
<name>A0A5N5TJA1_9CRUS</name>
<keyword evidence="7 8" id="KW-0472">Membrane</keyword>
<dbReference type="GO" id="GO:0016757">
    <property type="term" value="F:glycosyltransferase activity"/>
    <property type="evidence" value="ECO:0007669"/>
    <property type="project" value="UniProtKB-KW"/>
</dbReference>
<dbReference type="Proteomes" id="UP000326759">
    <property type="component" value="Unassembled WGS sequence"/>
</dbReference>
<feature type="transmembrane region" description="Helical" evidence="8">
    <location>
        <begin position="227"/>
        <end position="248"/>
    </location>
</feature>
<keyword evidence="4" id="KW-0337">GPI-anchor biosynthesis</keyword>
<comment type="subcellular location">
    <subcellularLocation>
        <location evidence="1">Membrane</location>
        <topology evidence="1">Multi-pass membrane protein</topology>
    </subcellularLocation>
</comment>
<keyword evidence="6 8" id="KW-1133">Transmembrane helix</keyword>
<evidence type="ECO:0000256" key="2">
    <source>
        <dbReference type="ARBA" id="ARBA00004687"/>
    </source>
</evidence>
<keyword evidence="9" id="KW-0808">Transferase</keyword>
<evidence type="ECO:0000256" key="1">
    <source>
        <dbReference type="ARBA" id="ARBA00004141"/>
    </source>
</evidence>
<evidence type="ECO:0000313" key="9">
    <source>
        <dbReference type="EMBL" id="KAB7505730.1"/>
    </source>
</evidence>
<comment type="caution">
    <text evidence="9">The sequence shown here is derived from an EMBL/GenBank/DDBJ whole genome shotgun (WGS) entry which is preliminary data.</text>
</comment>
<dbReference type="InterPro" id="IPR009450">
    <property type="entry name" value="Plno_GlcNAc_GPI2"/>
</dbReference>
<keyword evidence="9" id="KW-0328">Glycosyltransferase</keyword>
<dbReference type="PIRSF" id="PIRSF016104">
    <property type="entry name" value="GPI2"/>
    <property type="match status" value="1"/>
</dbReference>
<feature type="transmembrane region" description="Helical" evidence="8">
    <location>
        <begin position="81"/>
        <end position="101"/>
    </location>
</feature>
<keyword evidence="10" id="KW-1185">Reference proteome</keyword>
<reference evidence="9 10" key="1">
    <citation type="journal article" date="2019" name="PLoS Biol.">
        <title>Sex chromosomes control vertical transmission of feminizing Wolbachia symbionts in an isopod.</title>
        <authorList>
            <person name="Becking T."/>
            <person name="Chebbi M.A."/>
            <person name="Giraud I."/>
            <person name="Moumen B."/>
            <person name="Laverre T."/>
            <person name="Caubet Y."/>
            <person name="Peccoud J."/>
            <person name="Gilbert C."/>
            <person name="Cordaux R."/>
        </authorList>
    </citation>
    <scope>NUCLEOTIDE SEQUENCE [LARGE SCALE GENOMIC DNA]</scope>
    <source>
        <strain evidence="9">ANa2</strain>
        <tissue evidence="9">Whole body excluding digestive tract and cuticle</tissue>
    </source>
</reference>
<evidence type="ECO:0000313" key="10">
    <source>
        <dbReference type="Proteomes" id="UP000326759"/>
    </source>
</evidence>
<dbReference type="OrthoDB" id="196709at2759"/>
<feature type="transmembrane region" description="Helical" evidence="8">
    <location>
        <begin position="52"/>
        <end position="75"/>
    </location>
</feature>
<dbReference type="PANTHER" id="PTHR12982">
    <property type="entry name" value="PHOSPHATIDYLINOSITOL GLYCAN, CLASS C"/>
    <property type="match status" value="1"/>
</dbReference>
<feature type="transmembrane region" description="Helical" evidence="8">
    <location>
        <begin position="254"/>
        <end position="272"/>
    </location>
</feature>
<evidence type="ECO:0000256" key="8">
    <source>
        <dbReference type="SAM" id="Phobius"/>
    </source>
</evidence>
<dbReference type="UniPathway" id="UPA00196"/>